<dbReference type="Pfam" id="PF11139">
    <property type="entry name" value="SfLAP"/>
    <property type="match status" value="1"/>
</dbReference>
<feature type="transmembrane region" description="Helical" evidence="1">
    <location>
        <begin position="35"/>
        <end position="59"/>
    </location>
</feature>
<proteinExistence type="predicted"/>
<gene>
    <name evidence="2" type="ORF">HF577_08540</name>
</gene>
<keyword evidence="1" id="KW-1133">Transmembrane helix</keyword>
<organism evidence="2 3">
    <name type="scientific">Pseudonocardia xinjiangensis</name>
    <dbReference type="NCBI Taxonomy" id="75289"/>
    <lineage>
        <taxon>Bacteria</taxon>
        <taxon>Bacillati</taxon>
        <taxon>Actinomycetota</taxon>
        <taxon>Actinomycetes</taxon>
        <taxon>Pseudonocardiales</taxon>
        <taxon>Pseudonocardiaceae</taxon>
        <taxon>Pseudonocardia</taxon>
    </lineage>
</organism>
<feature type="transmembrane region" description="Helical" evidence="1">
    <location>
        <begin position="71"/>
        <end position="90"/>
    </location>
</feature>
<evidence type="ECO:0008006" key="4">
    <source>
        <dbReference type="Google" id="ProtNLM"/>
    </source>
</evidence>
<evidence type="ECO:0000313" key="3">
    <source>
        <dbReference type="Proteomes" id="UP001296706"/>
    </source>
</evidence>
<accession>A0ABX1RDB9</accession>
<keyword evidence="3" id="KW-1185">Reference proteome</keyword>
<dbReference type="InterPro" id="IPR021315">
    <property type="entry name" value="Gap/Sap"/>
</dbReference>
<evidence type="ECO:0000313" key="2">
    <source>
        <dbReference type="EMBL" id="NMH77141.1"/>
    </source>
</evidence>
<feature type="transmembrane region" description="Helical" evidence="1">
    <location>
        <begin position="200"/>
        <end position="217"/>
    </location>
</feature>
<comment type="caution">
    <text evidence="2">The sequence shown here is derived from an EMBL/GenBank/DDBJ whole genome shotgun (WGS) entry which is preliminary data.</text>
</comment>
<protein>
    <recommendedName>
        <fullName evidence="4">Sap-like sulfolipid-1-addressing protein</fullName>
    </recommendedName>
</protein>
<evidence type="ECO:0000256" key="1">
    <source>
        <dbReference type="SAM" id="Phobius"/>
    </source>
</evidence>
<reference evidence="2 3" key="1">
    <citation type="submission" date="2020-04" db="EMBL/GenBank/DDBJ databases">
        <authorList>
            <person name="Klaysubun C."/>
            <person name="Duangmal K."/>
            <person name="Lipun K."/>
        </authorList>
    </citation>
    <scope>NUCLEOTIDE SEQUENCE [LARGE SCALE GENOMIC DNA]</scope>
    <source>
        <strain evidence="2 3">JCM 11839</strain>
    </source>
</reference>
<dbReference type="EMBL" id="JAAXKY010000018">
    <property type="protein sequence ID" value="NMH77141.1"/>
    <property type="molecule type" value="Genomic_DNA"/>
</dbReference>
<sequence length="225" mass="23784">MSVDALVLAVASVVRPLSAAAVYAMLASTRPTRLLTAYIVAGFVFSFVLGILLVVLFGISAGPQAPSETRALIAFALGAGSLGCAAALLSGRVQRRLPNPAEANPRSGSSSWIGRQLANLSAPRAAVAGVFTHKPGLFYLAALSAIADSTSSNADRIFQVGVYNAIWFALPVAALALDLRKPVELRDFLRRATGWVWRRQVGIMMTAFGLLGVYLIVRGLTELRS</sequence>
<dbReference type="Proteomes" id="UP001296706">
    <property type="component" value="Unassembled WGS sequence"/>
</dbReference>
<keyword evidence="1" id="KW-0812">Transmembrane</keyword>
<name>A0ABX1RDB9_9PSEU</name>
<dbReference type="RefSeq" id="WP_169395211.1">
    <property type="nucleotide sequence ID" value="NZ_BAAAJH010000004.1"/>
</dbReference>
<keyword evidence="1" id="KW-0472">Membrane</keyword>
<feature type="transmembrane region" description="Helical" evidence="1">
    <location>
        <begin position="157"/>
        <end position="179"/>
    </location>
</feature>